<keyword evidence="3" id="KW-1185">Reference proteome</keyword>
<accession>A0A4Y8L4B6</accession>
<keyword evidence="1" id="KW-0732">Signal</keyword>
<sequence>MRTMLSKSKFIFLPLFILSVFFTSCDNDDPENEEPKETAKITNIEIGLNNNEIGTIGKDFHFNAEVLAATKIGSVGIKIVPRPDETYEKAWSFEKTWPQYQNVKSALIHEHFSIPADAVEGKYDFIIIVKDQNGTTLEEKRAITLYLAANLPVDPQLFSFYAGTVDNNYKILREIYNTANPDKTDLRISKDELLNARAAVSGLKGDGKAVIVLINKKHNHRPETLEAIDYSKVIVVDVAQHVGVPASGSFSTTTDRSTIPITLRKPKLKIGADIDNNTPAGNPIDGLKAWESGQYYLGIIYKNTTYNMGLFEYINLQIEY</sequence>
<dbReference type="RefSeq" id="WP_134436235.1">
    <property type="nucleotide sequence ID" value="NZ_SOML01000005.1"/>
</dbReference>
<dbReference type="InterPro" id="IPR027829">
    <property type="entry name" value="DUF4625"/>
</dbReference>
<name>A0A4Y8L4B6_9BACT</name>
<dbReference type="OrthoDB" id="978436at2"/>
<dbReference type="EMBL" id="SOML01000005">
    <property type="protein sequence ID" value="TFD96342.1"/>
    <property type="molecule type" value="Genomic_DNA"/>
</dbReference>
<evidence type="ECO:0000313" key="3">
    <source>
        <dbReference type="Proteomes" id="UP000297861"/>
    </source>
</evidence>
<evidence type="ECO:0000256" key="1">
    <source>
        <dbReference type="SAM" id="SignalP"/>
    </source>
</evidence>
<dbReference type="PROSITE" id="PS51257">
    <property type="entry name" value="PROKAR_LIPOPROTEIN"/>
    <property type="match status" value="1"/>
</dbReference>
<dbReference type="Proteomes" id="UP000297861">
    <property type="component" value="Unassembled WGS sequence"/>
</dbReference>
<proteinExistence type="predicted"/>
<feature type="signal peptide" evidence="1">
    <location>
        <begin position="1"/>
        <end position="26"/>
    </location>
</feature>
<gene>
    <name evidence="2" type="ORF">E2605_09215</name>
</gene>
<reference evidence="2 3" key="1">
    <citation type="submission" date="2019-03" db="EMBL/GenBank/DDBJ databases">
        <title>San Antonio Military Medical Center submission to MRSN (WRAIR), pending publication.</title>
        <authorList>
            <person name="Blyth D.M."/>
            <person name="Mccarthy S.L."/>
            <person name="Schall S.E."/>
            <person name="Stam J.A."/>
            <person name="Ong A.C."/>
            <person name="Mcgann P.T."/>
        </authorList>
    </citation>
    <scope>NUCLEOTIDE SEQUENCE [LARGE SCALE GENOMIC DNA]</scope>
    <source>
        <strain evidence="2 3">MRSN571793</strain>
    </source>
</reference>
<comment type="caution">
    <text evidence="2">The sequence shown here is derived from an EMBL/GenBank/DDBJ whole genome shotgun (WGS) entry which is preliminary data.</text>
</comment>
<dbReference type="Pfam" id="PF15418">
    <property type="entry name" value="DUF4625"/>
    <property type="match status" value="1"/>
</dbReference>
<evidence type="ECO:0000313" key="2">
    <source>
        <dbReference type="EMBL" id="TFD96342.1"/>
    </source>
</evidence>
<dbReference type="AlphaFoldDB" id="A0A4Y8L4B6"/>
<feature type="chain" id="PRO_5021462286" evidence="1">
    <location>
        <begin position="27"/>
        <end position="320"/>
    </location>
</feature>
<protein>
    <submittedName>
        <fullName evidence="2">DUF4625 domain-containing protein</fullName>
    </submittedName>
</protein>
<organism evidence="2 3">
    <name type="scientific">Dysgonomonas capnocytophagoides</name>
    <dbReference type="NCBI Taxonomy" id="45254"/>
    <lineage>
        <taxon>Bacteria</taxon>
        <taxon>Pseudomonadati</taxon>
        <taxon>Bacteroidota</taxon>
        <taxon>Bacteroidia</taxon>
        <taxon>Bacteroidales</taxon>
        <taxon>Dysgonomonadaceae</taxon>
        <taxon>Dysgonomonas</taxon>
    </lineage>
</organism>